<reference evidence="4 5" key="1">
    <citation type="submission" date="2024-03" db="EMBL/GenBank/DDBJ databases">
        <title>The Acrasis kona genome and developmental transcriptomes reveal deep origins of eukaryotic multicellular pathways.</title>
        <authorList>
            <person name="Sheikh S."/>
            <person name="Fu C.-J."/>
            <person name="Brown M.W."/>
            <person name="Baldauf S.L."/>
        </authorList>
    </citation>
    <scope>NUCLEOTIDE SEQUENCE [LARGE SCALE GENOMIC DNA]</scope>
    <source>
        <strain evidence="4 5">ATCC MYA-3509</strain>
    </source>
</reference>
<keyword evidence="1" id="KW-0560">Oxidoreductase</keyword>
<gene>
    <name evidence="4" type="ORF">AKO1_012524</name>
</gene>
<name>A0AAW2YW37_9EUKA</name>
<dbReference type="InterPro" id="IPR050493">
    <property type="entry name" value="FAD-dep_Monooxygenase_BioMet"/>
</dbReference>
<evidence type="ECO:0000313" key="5">
    <source>
        <dbReference type="Proteomes" id="UP001431209"/>
    </source>
</evidence>
<proteinExistence type="predicted"/>
<dbReference type="Proteomes" id="UP001431209">
    <property type="component" value="Unassembled WGS sequence"/>
</dbReference>
<dbReference type="Pfam" id="PF01494">
    <property type="entry name" value="FAD_binding_3"/>
    <property type="match status" value="1"/>
</dbReference>
<dbReference type="PRINTS" id="PR00420">
    <property type="entry name" value="RNGMNOXGNASE"/>
</dbReference>
<feature type="domain" description="FAD-binding" evidence="3">
    <location>
        <begin position="9"/>
        <end position="345"/>
    </location>
</feature>
<organism evidence="4 5">
    <name type="scientific">Acrasis kona</name>
    <dbReference type="NCBI Taxonomy" id="1008807"/>
    <lineage>
        <taxon>Eukaryota</taxon>
        <taxon>Discoba</taxon>
        <taxon>Heterolobosea</taxon>
        <taxon>Tetramitia</taxon>
        <taxon>Eutetramitia</taxon>
        <taxon>Acrasidae</taxon>
        <taxon>Acrasis</taxon>
    </lineage>
</organism>
<comment type="caution">
    <text evidence="4">The sequence shown here is derived from an EMBL/GenBank/DDBJ whole genome shotgun (WGS) entry which is preliminary data.</text>
</comment>
<evidence type="ECO:0000256" key="2">
    <source>
        <dbReference type="ARBA" id="ARBA00023033"/>
    </source>
</evidence>
<dbReference type="PANTHER" id="PTHR13789:SF309">
    <property type="entry name" value="PUTATIVE (AFU_ORTHOLOGUE AFUA_6G14510)-RELATED"/>
    <property type="match status" value="1"/>
</dbReference>
<dbReference type="SUPFAM" id="SSF51905">
    <property type="entry name" value="FAD/NAD(P)-binding domain"/>
    <property type="match status" value="1"/>
</dbReference>
<evidence type="ECO:0000313" key="4">
    <source>
        <dbReference type="EMBL" id="KAL0481676.1"/>
    </source>
</evidence>
<dbReference type="InterPro" id="IPR002938">
    <property type="entry name" value="FAD-bd"/>
</dbReference>
<keyword evidence="5" id="KW-1185">Reference proteome</keyword>
<dbReference type="InterPro" id="IPR036188">
    <property type="entry name" value="FAD/NAD-bd_sf"/>
</dbReference>
<accession>A0AAW2YW37</accession>
<evidence type="ECO:0000259" key="3">
    <source>
        <dbReference type="Pfam" id="PF01494"/>
    </source>
</evidence>
<dbReference type="GO" id="GO:0004497">
    <property type="term" value="F:monooxygenase activity"/>
    <property type="evidence" value="ECO:0007669"/>
    <property type="project" value="UniProtKB-KW"/>
</dbReference>
<dbReference type="Gene3D" id="3.50.50.60">
    <property type="entry name" value="FAD/NAD(P)-binding domain"/>
    <property type="match status" value="1"/>
</dbReference>
<keyword evidence="2" id="KW-0503">Monooxygenase</keyword>
<dbReference type="EMBL" id="JAOPGA020000784">
    <property type="protein sequence ID" value="KAL0481676.1"/>
    <property type="molecule type" value="Genomic_DNA"/>
</dbReference>
<dbReference type="AlphaFoldDB" id="A0AAW2YW37"/>
<dbReference type="GO" id="GO:0071949">
    <property type="term" value="F:FAD binding"/>
    <property type="evidence" value="ECO:0007669"/>
    <property type="project" value="InterPro"/>
</dbReference>
<protein>
    <submittedName>
        <fullName evidence="4">3-hydroxybenzoate 6-hydroxylase</fullName>
    </submittedName>
</protein>
<evidence type="ECO:0000256" key="1">
    <source>
        <dbReference type="ARBA" id="ARBA00023002"/>
    </source>
</evidence>
<dbReference type="PANTHER" id="PTHR13789">
    <property type="entry name" value="MONOOXYGENASE"/>
    <property type="match status" value="1"/>
</dbReference>
<sequence length="389" mass="43116">MNEHGQARRVLVVGGGVAGTTVSIFLKQLGYDPILFEKRSKMGDVGGSLNLAPNGLKAASFANLDGPLIDAGAEIDNWKFMTPSGEVLTDFPIANPVKERYGYTFVGVKRTKLLEVLHKAVEETNGIKLKLGYNLKQIKNTPTGVTAVFQNGEEFHGDLLIGADGLHSTTRYLLFGDNVATYTGLTQVIGIADIPKDIRGDPNTFLNVAGRGAHFITYPFNKNELCYGCTQRDEPASESWKEVDVDHAKNSLFAKWSPVSSIIENSTKVIKIGLYDRPSLKSWSKDRVLLIGDAAHATSPHLGQGANQALEDAYNLFCVLKRHSNVQEAFEEFYKIREPRTTALVTSARKYGEVRVCDDEQKCLERDEGYKQLFENGVNWEVFDKTYKI</sequence>